<keyword evidence="4" id="KW-1185">Reference proteome</keyword>
<dbReference type="PANTHER" id="PTHR23028">
    <property type="entry name" value="ACETYLTRANSFERASE"/>
    <property type="match status" value="1"/>
</dbReference>
<gene>
    <name evidence="3" type="ORF">FMM06_07185</name>
</gene>
<evidence type="ECO:0000256" key="1">
    <source>
        <dbReference type="SAM" id="Phobius"/>
    </source>
</evidence>
<feature type="transmembrane region" description="Helical" evidence="1">
    <location>
        <begin position="168"/>
        <end position="201"/>
    </location>
</feature>
<feature type="transmembrane region" description="Helical" evidence="1">
    <location>
        <begin position="261"/>
        <end position="282"/>
    </location>
</feature>
<feature type="transmembrane region" description="Helical" evidence="1">
    <location>
        <begin position="320"/>
        <end position="338"/>
    </location>
</feature>
<keyword evidence="3" id="KW-0808">Transferase</keyword>
<feature type="transmembrane region" description="Helical" evidence="1">
    <location>
        <begin position="236"/>
        <end position="255"/>
    </location>
</feature>
<comment type="caution">
    <text evidence="3">The sequence shown here is derived from an EMBL/GenBank/DDBJ whole genome shotgun (WGS) entry which is preliminary data.</text>
</comment>
<keyword evidence="1" id="KW-1133">Transmembrane helix</keyword>
<dbReference type="GO" id="GO:0016747">
    <property type="term" value="F:acyltransferase activity, transferring groups other than amino-acyl groups"/>
    <property type="evidence" value="ECO:0007669"/>
    <property type="project" value="InterPro"/>
</dbReference>
<dbReference type="PANTHER" id="PTHR23028:SF131">
    <property type="entry name" value="BLR2367 PROTEIN"/>
    <property type="match status" value="1"/>
</dbReference>
<dbReference type="GO" id="GO:0016020">
    <property type="term" value="C:membrane"/>
    <property type="evidence" value="ECO:0007669"/>
    <property type="project" value="TreeGrafter"/>
</dbReference>
<reference evidence="3 4" key="1">
    <citation type="submission" date="2019-07" db="EMBL/GenBank/DDBJ databases">
        <title>Novel species isolated from glacier.</title>
        <authorList>
            <person name="Liu Q."/>
            <person name="Xin Y.-H."/>
        </authorList>
    </citation>
    <scope>NUCLEOTIDE SEQUENCE [LARGE SCALE GENOMIC DNA]</scope>
    <source>
        <strain evidence="3 4">LB1R16</strain>
    </source>
</reference>
<dbReference type="GO" id="GO:0000271">
    <property type="term" value="P:polysaccharide biosynthetic process"/>
    <property type="evidence" value="ECO:0007669"/>
    <property type="project" value="TreeGrafter"/>
</dbReference>
<dbReference type="Proteomes" id="UP000317894">
    <property type="component" value="Unassembled WGS sequence"/>
</dbReference>
<name>A0A552UI58_9SPHN</name>
<dbReference type="AlphaFoldDB" id="A0A552UI58"/>
<feature type="transmembrane region" description="Helical" evidence="1">
    <location>
        <begin position="90"/>
        <end position="112"/>
    </location>
</feature>
<keyword evidence="1" id="KW-0812">Transmembrane</keyword>
<protein>
    <submittedName>
        <fullName evidence="3">Acyltransferase</fullName>
    </submittedName>
</protein>
<feature type="transmembrane region" description="Helical" evidence="1">
    <location>
        <begin position="57"/>
        <end position="78"/>
    </location>
</feature>
<dbReference type="Pfam" id="PF01757">
    <property type="entry name" value="Acyl_transf_3"/>
    <property type="match status" value="1"/>
</dbReference>
<dbReference type="InterPro" id="IPR050879">
    <property type="entry name" value="Acyltransferase_3"/>
</dbReference>
<evidence type="ECO:0000313" key="4">
    <source>
        <dbReference type="Proteomes" id="UP000317894"/>
    </source>
</evidence>
<dbReference type="InterPro" id="IPR002656">
    <property type="entry name" value="Acyl_transf_3_dom"/>
</dbReference>
<keyword evidence="1" id="KW-0472">Membrane</keyword>
<accession>A0A552UI58</accession>
<proteinExistence type="predicted"/>
<dbReference type="RefSeq" id="WP_144236597.1">
    <property type="nucleotide sequence ID" value="NZ_VJWA01000001.1"/>
</dbReference>
<evidence type="ECO:0000313" key="3">
    <source>
        <dbReference type="EMBL" id="TRW17903.1"/>
    </source>
</evidence>
<sequence length="354" mass="38666">MSLLGRRIAPEDLRHDGNIFTALRWLLASSVMISHGWDLTQPMINLDPTVPVLTLPISTLAVFLFFSLSGFLVTGSLAKRGVRDYAVARLLRLVPGLWVMLIVVALGLWVIFGDRPFGAYITHPETLKFLGVNASLLGNAYFLPGIFRELPVPGVNGSLWTIPQEVRCYIVLAIVGWLGMLASRRVLAIAFGLYALAHLALPLDMIPALERPRQLGFAFFLGVLAYQWRGSLRLSWPLALAGVGVALAVAHLLPVRTVGLAALQLGFGYLALVAAFAVPVGLKRASAAIPDYSYGIYIYAFPVQQTVMALGWGTTPVTNLLISFALVLPFAAASWHLVESPALRLKDRFQRRRA</sequence>
<feature type="domain" description="Acyltransferase 3" evidence="2">
    <location>
        <begin position="22"/>
        <end position="333"/>
    </location>
</feature>
<organism evidence="3 4">
    <name type="scientific">Glacieibacterium frigidum</name>
    <dbReference type="NCBI Taxonomy" id="2593303"/>
    <lineage>
        <taxon>Bacteria</taxon>
        <taxon>Pseudomonadati</taxon>
        <taxon>Pseudomonadota</taxon>
        <taxon>Alphaproteobacteria</taxon>
        <taxon>Sphingomonadales</taxon>
        <taxon>Sphingosinicellaceae</taxon>
        <taxon>Glacieibacterium</taxon>
    </lineage>
</organism>
<feature type="transmembrane region" description="Helical" evidence="1">
    <location>
        <begin position="21"/>
        <end position="37"/>
    </location>
</feature>
<keyword evidence="3" id="KW-0012">Acyltransferase</keyword>
<dbReference type="OrthoDB" id="9767863at2"/>
<dbReference type="EMBL" id="VJWA01000001">
    <property type="protein sequence ID" value="TRW17903.1"/>
    <property type="molecule type" value="Genomic_DNA"/>
</dbReference>
<evidence type="ECO:0000259" key="2">
    <source>
        <dbReference type="Pfam" id="PF01757"/>
    </source>
</evidence>